<feature type="binding site" evidence="10">
    <location>
        <position position="62"/>
    </location>
    <ligand>
        <name>substrate</name>
    </ligand>
</feature>
<dbReference type="InterPro" id="IPR008210">
    <property type="entry name" value="PEP_carboxykinase_N"/>
</dbReference>
<feature type="compositionally biased region" description="Basic and acidic residues" evidence="11">
    <location>
        <begin position="1"/>
        <end position="11"/>
    </location>
</feature>
<feature type="binding site" evidence="10">
    <location>
        <begin position="239"/>
        <end position="247"/>
    </location>
    <ligand>
        <name>ATP</name>
        <dbReference type="ChEBI" id="CHEBI:30616"/>
    </ligand>
</feature>
<keyword evidence="10" id="KW-0479">Metal-binding</keyword>
<feature type="binding site" evidence="10">
    <location>
        <position position="202"/>
    </location>
    <ligand>
        <name>ATP</name>
        <dbReference type="ChEBI" id="CHEBI:30616"/>
    </ligand>
</feature>
<dbReference type="HAMAP" id="MF_00453">
    <property type="entry name" value="PEPCK_ATP"/>
    <property type="match status" value="1"/>
</dbReference>
<dbReference type="AlphaFoldDB" id="S9QXB1"/>
<dbReference type="NCBIfam" id="NF006820">
    <property type="entry name" value="PRK09344.1-2"/>
    <property type="match status" value="1"/>
</dbReference>
<keyword evidence="10" id="KW-0464">Manganese</keyword>
<dbReference type="InterPro" id="IPR013035">
    <property type="entry name" value="PEP_carboxykinase_C"/>
</dbReference>
<dbReference type="InterPro" id="IPR001272">
    <property type="entry name" value="PEP_carboxykinase_ATP"/>
</dbReference>
<evidence type="ECO:0000256" key="11">
    <source>
        <dbReference type="SAM" id="MobiDB-lite"/>
    </source>
</evidence>
<dbReference type="HOGENOM" id="CLU_018247_0_1_5"/>
<name>S9QXB1_9RHOB</name>
<dbReference type="GO" id="GO:0046872">
    <property type="term" value="F:metal ion binding"/>
    <property type="evidence" value="ECO:0007669"/>
    <property type="project" value="UniProtKB-KW"/>
</dbReference>
<keyword evidence="6 10" id="KW-0210">Decarboxylase</keyword>
<dbReference type="NCBIfam" id="NF006821">
    <property type="entry name" value="PRK09344.1-3"/>
    <property type="match status" value="1"/>
</dbReference>
<dbReference type="SUPFAM" id="SSF68923">
    <property type="entry name" value="PEP carboxykinase N-terminal domain"/>
    <property type="match status" value="1"/>
</dbReference>
<dbReference type="EC" id="4.1.1.49" evidence="3 10"/>
<keyword evidence="12" id="KW-0670">Pyruvate</keyword>
<dbReference type="Gene3D" id="2.170.8.10">
    <property type="entry name" value="Phosphoenolpyruvate Carboxykinase, domain 2"/>
    <property type="match status" value="1"/>
</dbReference>
<dbReference type="STRING" id="1123069.ruthe_02429"/>
<dbReference type="GO" id="GO:0006094">
    <property type="term" value="P:gluconeogenesis"/>
    <property type="evidence" value="ECO:0007669"/>
    <property type="project" value="UniProtKB-UniRule"/>
</dbReference>
<feature type="binding site" evidence="10">
    <location>
        <position position="326"/>
    </location>
    <ligand>
        <name>substrate</name>
    </ligand>
</feature>
<evidence type="ECO:0000256" key="10">
    <source>
        <dbReference type="HAMAP-Rule" id="MF_00453"/>
    </source>
</evidence>
<dbReference type="Gene3D" id="3.90.228.20">
    <property type="match status" value="1"/>
</dbReference>
<reference evidence="12 13" key="1">
    <citation type="journal article" date="2013" name="Stand. Genomic Sci.">
        <title>Genome sequence of the reddish-pigmented Rubellimicrobium thermophilum type strain (DSM 16684(T)), a member of the Roseobacter clade.</title>
        <authorList>
            <person name="Fiebig A."/>
            <person name="Riedel T."/>
            <person name="Gronow S."/>
            <person name="Petersen J."/>
            <person name="Klenk H.P."/>
            <person name="Goker M."/>
        </authorList>
    </citation>
    <scope>NUCLEOTIDE SEQUENCE [LARGE SCALE GENOMIC DNA]</scope>
    <source>
        <strain evidence="12 13">DSM 16684</strain>
    </source>
</reference>
<proteinExistence type="inferred from homology"/>
<comment type="subcellular location">
    <subcellularLocation>
        <location evidence="10">Cytoplasm</location>
    </subcellularLocation>
</comment>
<feature type="binding site" evidence="10">
    <location>
        <position position="288"/>
    </location>
    <ligand>
        <name>ATP</name>
        <dbReference type="ChEBI" id="CHEBI:30616"/>
    </ligand>
</feature>
<comment type="cofactor">
    <cofactor evidence="10">
        <name>Mn(2+)</name>
        <dbReference type="ChEBI" id="CHEBI:29035"/>
    </cofactor>
    <text evidence="10">Binds 1 Mn(2+) ion per subunit.</text>
</comment>
<accession>S9QXB1</accession>
<feature type="binding site" evidence="10">
    <location>
        <position position="196"/>
    </location>
    <ligand>
        <name>substrate</name>
    </ligand>
</feature>
<dbReference type="PATRIC" id="fig|1123069.3.peg.2408"/>
<evidence type="ECO:0000256" key="8">
    <source>
        <dbReference type="ARBA" id="ARBA00023239"/>
    </source>
</evidence>
<keyword evidence="13" id="KW-1185">Reference proteome</keyword>
<feature type="binding site" evidence="10">
    <location>
        <position position="451"/>
    </location>
    <ligand>
        <name>ATP</name>
        <dbReference type="ChEBI" id="CHEBI:30616"/>
    </ligand>
</feature>
<comment type="similarity">
    <text evidence="2 10">Belongs to the phosphoenolpyruvate carboxykinase (ATP) family.</text>
</comment>
<comment type="pathway">
    <text evidence="1 10">Carbohydrate biosynthesis; gluconeogenesis.</text>
</comment>
<keyword evidence="8 10" id="KW-0456">Lyase</keyword>
<feature type="region of interest" description="Disordered" evidence="11">
    <location>
        <begin position="517"/>
        <end position="545"/>
    </location>
</feature>
<dbReference type="PIRSF" id="PIRSF006294">
    <property type="entry name" value="PEP_crbxkin"/>
    <property type="match status" value="1"/>
</dbReference>
<feature type="binding site" evidence="10">
    <location>
        <position position="221"/>
    </location>
    <ligand>
        <name>ATP</name>
        <dbReference type="ChEBI" id="CHEBI:30616"/>
    </ligand>
</feature>
<evidence type="ECO:0000256" key="6">
    <source>
        <dbReference type="ARBA" id="ARBA00022793"/>
    </source>
</evidence>
<keyword evidence="7 10" id="KW-0067">ATP-binding</keyword>
<evidence type="ECO:0000256" key="5">
    <source>
        <dbReference type="ARBA" id="ARBA00022741"/>
    </source>
</evidence>
<feature type="region of interest" description="Disordered" evidence="11">
    <location>
        <begin position="1"/>
        <end position="26"/>
    </location>
</feature>
<dbReference type="GO" id="GO:0016301">
    <property type="term" value="F:kinase activity"/>
    <property type="evidence" value="ECO:0007669"/>
    <property type="project" value="UniProtKB-KW"/>
</dbReference>
<dbReference type="GO" id="GO:0005524">
    <property type="term" value="F:ATP binding"/>
    <property type="evidence" value="ECO:0007669"/>
    <property type="project" value="UniProtKB-UniRule"/>
</dbReference>
<feature type="compositionally biased region" description="Low complexity" evidence="11">
    <location>
        <begin position="518"/>
        <end position="531"/>
    </location>
</feature>
<evidence type="ECO:0000256" key="2">
    <source>
        <dbReference type="ARBA" id="ARBA00006052"/>
    </source>
</evidence>
<dbReference type="GO" id="GO:0005829">
    <property type="term" value="C:cytosol"/>
    <property type="evidence" value="ECO:0007669"/>
    <property type="project" value="TreeGrafter"/>
</dbReference>
<keyword evidence="12" id="KW-0808">Transferase</keyword>
<feature type="binding site" evidence="10">
    <location>
        <position position="221"/>
    </location>
    <ligand>
        <name>Mn(2+)</name>
        <dbReference type="ChEBI" id="CHEBI:29035"/>
    </ligand>
</feature>
<dbReference type="GO" id="GO:0004612">
    <property type="term" value="F:phosphoenolpyruvate carboxykinase (ATP) activity"/>
    <property type="evidence" value="ECO:0007669"/>
    <property type="project" value="UniProtKB-UniRule"/>
</dbReference>
<evidence type="ECO:0000313" key="12">
    <source>
        <dbReference type="EMBL" id="EPX84217.1"/>
    </source>
</evidence>
<feature type="binding site" evidence="10">
    <location>
        <position position="202"/>
    </location>
    <ligand>
        <name>Mn(2+)</name>
        <dbReference type="ChEBI" id="CHEBI:29035"/>
    </ligand>
</feature>
<evidence type="ECO:0000256" key="7">
    <source>
        <dbReference type="ARBA" id="ARBA00022840"/>
    </source>
</evidence>
<keyword evidence="4 10" id="KW-0312">Gluconeogenesis</keyword>
<dbReference type="Pfam" id="PF01293">
    <property type="entry name" value="PEPCK_ATP"/>
    <property type="match status" value="1"/>
</dbReference>
<protein>
    <recommendedName>
        <fullName evidence="3 10">Phosphoenolpyruvate carboxykinase (ATP)</fullName>
        <shortName evidence="10">PCK</shortName>
        <shortName evidence="10">PEP carboxykinase</shortName>
        <shortName evidence="10">PEPCK</shortName>
        <ecNumber evidence="3 10">4.1.1.49</ecNumber>
    </recommendedName>
</protein>
<dbReference type="UniPathway" id="UPA00138"/>
<evidence type="ECO:0000256" key="1">
    <source>
        <dbReference type="ARBA" id="ARBA00004742"/>
    </source>
</evidence>
<evidence type="ECO:0000256" key="4">
    <source>
        <dbReference type="ARBA" id="ARBA00022432"/>
    </source>
</evidence>
<keyword evidence="5 10" id="KW-0547">Nucleotide-binding</keyword>
<feature type="binding site" evidence="10">
    <location>
        <position position="326"/>
    </location>
    <ligand>
        <name>ATP</name>
        <dbReference type="ChEBI" id="CHEBI:30616"/>
    </ligand>
</feature>
<comment type="catalytic activity">
    <reaction evidence="9 10">
        <text>oxaloacetate + ATP = phosphoenolpyruvate + ADP + CO2</text>
        <dbReference type="Rhea" id="RHEA:18617"/>
        <dbReference type="ChEBI" id="CHEBI:16452"/>
        <dbReference type="ChEBI" id="CHEBI:16526"/>
        <dbReference type="ChEBI" id="CHEBI:30616"/>
        <dbReference type="ChEBI" id="CHEBI:58702"/>
        <dbReference type="ChEBI" id="CHEBI:456216"/>
        <dbReference type="EC" id="4.1.1.49"/>
    </reaction>
</comment>
<keyword evidence="10" id="KW-0963">Cytoplasm</keyword>
<dbReference type="Gene3D" id="3.40.449.10">
    <property type="entry name" value="Phosphoenolpyruvate Carboxykinase, domain 1"/>
    <property type="match status" value="1"/>
</dbReference>
<feature type="binding site" evidence="10">
    <location>
        <position position="260"/>
    </location>
    <ligand>
        <name>Mn(2+)</name>
        <dbReference type="ChEBI" id="CHEBI:29035"/>
    </ligand>
</feature>
<keyword evidence="12" id="KW-0418">Kinase</keyword>
<dbReference type="EMBL" id="AOLV01000028">
    <property type="protein sequence ID" value="EPX84217.1"/>
    <property type="molecule type" value="Genomic_DNA"/>
</dbReference>
<dbReference type="PANTHER" id="PTHR30031">
    <property type="entry name" value="PHOSPHOENOLPYRUVATE CARBOXYKINASE ATP"/>
    <property type="match status" value="1"/>
</dbReference>
<comment type="function">
    <text evidence="10">Involved in the gluconeogenesis. Catalyzes the conversion of oxaloacetate (OAA) to phosphoenolpyruvate (PEP) through direct phosphoryl transfer between the nucleoside triphosphate and OAA.</text>
</comment>
<evidence type="ECO:0000256" key="3">
    <source>
        <dbReference type="ARBA" id="ARBA00012363"/>
    </source>
</evidence>
<comment type="caution">
    <text evidence="12">The sequence shown here is derived from an EMBL/GenBank/DDBJ whole genome shotgun (WGS) entry which is preliminary data.</text>
</comment>
<comment type="caution">
    <text evidence="10">Lacks conserved residue(s) required for the propagation of feature annotation.</text>
</comment>
<dbReference type="SUPFAM" id="SSF53795">
    <property type="entry name" value="PEP carboxykinase-like"/>
    <property type="match status" value="1"/>
</dbReference>
<sequence length="545" mass="58185">MLDQTMEDREQTAPAGTRIGELAGTTRNLPEPALMEIALAAGEGRLGQGGVLLVETGRFTGRSPKDKHIVRRDGSAGDVWWEANAAMTAEAFARLRADMIAHLRGRSLHRQDLWAGADPAHRIAVRALTERAWHALFIRHLLIRPPAAALAGFVPDWTVLNVPSFRADPARHGCRSETVIAIDFDTREVLIGGTDYAGETKKAVFTVFNWLMPERGVLPMHGSANHAPGDPSDAAVFFGLSGTGKTTLSADPARVLLGDDEHGWTDEGIFNVEGGCYAKTLHLSPEAEPAIFATTRRFATVIENMGWDAQTRALDFADASRTENTRCAYPLEAIPNASPTGRAGHPRHVVMLTCDAFGVLPPVAQLSPAQAVYHYLSGFTAKVAGTERGISEPEPTFSPCFGAPFLPRPPAVYGRLLGERIARHGARCWLVNTGWTGGPYGVGRRMPIAATRAVLSALLSGLLDEAPSRIDPVFGLRVPLAVPGVDPGLLDPRAGWADPAAYDAQAARLSACSGRTSAALPTRCPRPCARPARPEASRPAAADGG</sequence>
<dbReference type="NCBIfam" id="TIGR00224">
    <property type="entry name" value="pckA"/>
    <property type="match status" value="1"/>
</dbReference>
<dbReference type="Proteomes" id="UP000015346">
    <property type="component" value="Unassembled WGS sequence"/>
</dbReference>
<evidence type="ECO:0000256" key="9">
    <source>
        <dbReference type="ARBA" id="ARBA00047371"/>
    </source>
</evidence>
<feature type="binding site" evidence="10">
    <location>
        <position position="202"/>
    </location>
    <ligand>
        <name>substrate</name>
    </ligand>
</feature>
<dbReference type="PANTHER" id="PTHR30031:SF0">
    <property type="entry name" value="PHOSPHOENOLPYRUVATE CARBOXYKINASE (ATP)"/>
    <property type="match status" value="1"/>
</dbReference>
<organism evidence="12 13">
    <name type="scientific">Rubellimicrobium thermophilum DSM 16684</name>
    <dbReference type="NCBI Taxonomy" id="1123069"/>
    <lineage>
        <taxon>Bacteria</taxon>
        <taxon>Pseudomonadati</taxon>
        <taxon>Pseudomonadota</taxon>
        <taxon>Alphaproteobacteria</taxon>
        <taxon>Rhodobacterales</taxon>
        <taxon>Roseobacteraceae</taxon>
        <taxon>Rubellimicrobium</taxon>
    </lineage>
</organism>
<dbReference type="NCBIfam" id="NF006822">
    <property type="entry name" value="PRK09344.1-4"/>
    <property type="match status" value="1"/>
</dbReference>
<evidence type="ECO:0000313" key="13">
    <source>
        <dbReference type="Proteomes" id="UP000015346"/>
    </source>
</evidence>
<gene>
    <name evidence="10" type="primary">pckA</name>
    <name evidence="12" type="ORF">ruthe_02429</name>
</gene>